<dbReference type="CDD" id="cd18186">
    <property type="entry name" value="BTB_POZ_ZBTB_KLHL-like"/>
    <property type="match status" value="1"/>
</dbReference>
<dbReference type="OrthoDB" id="3227959at2759"/>
<dbReference type="STRING" id="50990.A0A4Y7Q2E2"/>
<dbReference type="InterPro" id="IPR011333">
    <property type="entry name" value="SKP1/BTB/POZ_sf"/>
</dbReference>
<organism evidence="3 4">
    <name type="scientific">Rickenella mellea</name>
    <dbReference type="NCBI Taxonomy" id="50990"/>
    <lineage>
        <taxon>Eukaryota</taxon>
        <taxon>Fungi</taxon>
        <taxon>Dikarya</taxon>
        <taxon>Basidiomycota</taxon>
        <taxon>Agaricomycotina</taxon>
        <taxon>Agaricomycetes</taxon>
        <taxon>Hymenochaetales</taxon>
        <taxon>Rickenellaceae</taxon>
        <taxon>Rickenella</taxon>
    </lineage>
</organism>
<sequence>MLSNKGDAAQDDLAPSTSSHESTSRAVSKVKLEKSVVICADILQTDDTERHPDLWFSDGSVVLLAQKILFRVHMSILSRHSIFFRDMFSLPQPSTTPPSYPTTFPTCRGDFDGCPLVHLHDTAEDLASLLNALYDGPKFGNNDREDFRVVSGILRLATKYLIDSLRNRALEHLSIAWPSTLKAWDAREEVAGEYYVDSDEQRFHPSPVHVINLAREVNVPSLLPSAFYDLSRYSFNALLDANNAATAALDVSALSLADTQKLALGKEFAQLAVPSLIRSMATETQPYLAHMQSYPLPAQPRHPQGRGQVRGSCTSAAACRRDVSELVDLATQHYLFDHERGACDPLYVAEELGLLKSAEMEGADCKACGRALEVWAARERERLWRAIPGWFRLETP</sequence>
<feature type="domain" description="BTB" evidence="2">
    <location>
        <begin position="59"/>
        <end position="136"/>
    </location>
</feature>
<reference evidence="3 4" key="1">
    <citation type="submission" date="2018-06" db="EMBL/GenBank/DDBJ databases">
        <title>A transcriptomic atlas of mushroom development highlights an independent origin of complex multicellularity.</title>
        <authorList>
            <consortium name="DOE Joint Genome Institute"/>
            <person name="Krizsan K."/>
            <person name="Almasi E."/>
            <person name="Merenyi Z."/>
            <person name="Sahu N."/>
            <person name="Viragh M."/>
            <person name="Koszo T."/>
            <person name="Mondo S."/>
            <person name="Kiss B."/>
            <person name="Balint B."/>
            <person name="Kues U."/>
            <person name="Barry K."/>
            <person name="Hegedus J.C."/>
            <person name="Henrissat B."/>
            <person name="Johnson J."/>
            <person name="Lipzen A."/>
            <person name="Ohm R."/>
            <person name="Nagy I."/>
            <person name="Pangilinan J."/>
            <person name="Yan J."/>
            <person name="Xiong Y."/>
            <person name="Grigoriev I.V."/>
            <person name="Hibbett D.S."/>
            <person name="Nagy L.G."/>
        </authorList>
    </citation>
    <scope>NUCLEOTIDE SEQUENCE [LARGE SCALE GENOMIC DNA]</scope>
    <source>
        <strain evidence="3 4">SZMC22713</strain>
    </source>
</reference>
<dbReference type="EMBL" id="ML170178">
    <property type="protein sequence ID" value="TDL21813.1"/>
    <property type="molecule type" value="Genomic_DNA"/>
</dbReference>
<dbReference type="Proteomes" id="UP000294933">
    <property type="component" value="Unassembled WGS sequence"/>
</dbReference>
<dbReference type="Gene3D" id="3.30.710.10">
    <property type="entry name" value="Potassium Channel Kv1.1, Chain A"/>
    <property type="match status" value="1"/>
</dbReference>
<feature type="region of interest" description="Disordered" evidence="1">
    <location>
        <begin position="1"/>
        <end position="26"/>
    </location>
</feature>
<dbReference type="InterPro" id="IPR000210">
    <property type="entry name" value="BTB/POZ_dom"/>
</dbReference>
<dbReference type="AlphaFoldDB" id="A0A4Y7Q2E2"/>
<evidence type="ECO:0000256" key="1">
    <source>
        <dbReference type="SAM" id="MobiDB-lite"/>
    </source>
</evidence>
<gene>
    <name evidence="3" type="ORF">BD410DRAFT_771151</name>
</gene>
<accession>A0A4Y7Q2E2</accession>
<evidence type="ECO:0000313" key="3">
    <source>
        <dbReference type="EMBL" id="TDL21813.1"/>
    </source>
</evidence>
<proteinExistence type="predicted"/>
<keyword evidence="4" id="KW-1185">Reference proteome</keyword>
<evidence type="ECO:0000259" key="2">
    <source>
        <dbReference type="PROSITE" id="PS50097"/>
    </source>
</evidence>
<dbReference type="VEuPathDB" id="FungiDB:BD410DRAFT_771151"/>
<dbReference type="SUPFAM" id="SSF54695">
    <property type="entry name" value="POZ domain"/>
    <property type="match status" value="1"/>
</dbReference>
<feature type="compositionally biased region" description="Polar residues" evidence="1">
    <location>
        <begin position="15"/>
        <end position="26"/>
    </location>
</feature>
<dbReference type="PROSITE" id="PS50097">
    <property type="entry name" value="BTB"/>
    <property type="match status" value="1"/>
</dbReference>
<dbReference type="SMART" id="SM00225">
    <property type="entry name" value="BTB"/>
    <property type="match status" value="1"/>
</dbReference>
<evidence type="ECO:0000313" key="4">
    <source>
        <dbReference type="Proteomes" id="UP000294933"/>
    </source>
</evidence>
<protein>
    <recommendedName>
        <fullName evidence="2">BTB domain-containing protein</fullName>
    </recommendedName>
</protein>
<name>A0A4Y7Q2E2_9AGAM</name>